<gene>
    <name evidence="3" type="ORF">PCOR1329_LOCUS54965</name>
</gene>
<dbReference type="Pfam" id="PF18199">
    <property type="entry name" value="Dynein_C"/>
    <property type="match status" value="1"/>
</dbReference>
<evidence type="ECO:0000313" key="4">
    <source>
        <dbReference type="Proteomes" id="UP001189429"/>
    </source>
</evidence>
<reference evidence="3" key="1">
    <citation type="submission" date="2023-10" db="EMBL/GenBank/DDBJ databases">
        <authorList>
            <person name="Chen Y."/>
            <person name="Shah S."/>
            <person name="Dougan E. K."/>
            <person name="Thang M."/>
            <person name="Chan C."/>
        </authorList>
    </citation>
    <scope>NUCLEOTIDE SEQUENCE [LARGE SCALE GENOMIC DNA]</scope>
</reference>
<feature type="region of interest" description="Disordered" evidence="1">
    <location>
        <begin position="391"/>
        <end position="410"/>
    </location>
</feature>
<dbReference type="EMBL" id="CAUYUJ010016727">
    <property type="protein sequence ID" value="CAK0868226.1"/>
    <property type="molecule type" value="Genomic_DNA"/>
</dbReference>
<dbReference type="PANTHER" id="PTHR22878:SF63">
    <property type="entry name" value="DYNEIN AXONEMAL HEAVY CHAIN 10"/>
    <property type="match status" value="1"/>
</dbReference>
<feature type="compositionally biased region" description="Low complexity" evidence="1">
    <location>
        <begin position="656"/>
        <end position="667"/>
    </location>
</feature>
<proteinExistence type="predicted"/>
<evidence type="ECO:0000259" key="2">
    <source>
        <dbReference type="Pfam" id="PF18199"/>
    </source>
</evidence>
<dbReference type="InterPro" id="IPR041228">
    <property type="entry name" value="Dynein_C"/>
</dbReference>
<sequence>MAMQTGQGGDSGGMSREEFVDKTATDITKAISACDELKFLKDTVPTPLEVVLKQEIERFETLLKRMLANLSDLKRALKGEIGMSQSLEELLVSLFNGLLPGAWAKLAPQTEKPLGSWMDHFVRRHKQFNDWCINGDPAVFWLSGLHIPESLLSALVQASCRRRGWALDKSTLYTKVTKYASRDEVTEKLLDGTYVEGLYLEGARWDTEQGCLARQLPKQLIQQMPLVEVIPTEANRLKLRDELPTPVYVTQLRRNAMGVGLVFEANLHTKEHTSMWVLQGVALTLNDDTPTLARVGEAAYPPRRLRRTAERAARDLPEGQAAGATESAPRARGGPGGGARLSSAVCVLRASSRRVAPGSLGPGQCRARGEEGAEGEVCLSRLVMTSQTGSLHSYRGRGAHGPPAPLGRRGALGPVAMTPGRARGMSQEAATGAAAGRVEWRCACGVAQIDDDDGAPVQLTSLTSSTCGFWLGALAGGEVQLAIASAGDLGPAKEAIWCAAGHFGCFCMREVFLGGGIERPLCRAGGRDLDLTVPEGSLTQIDQTDAPRLSSGEDTVRNTHLLLGSLEGAERGYGAQNMQPLCARREVEALEEPSVAPAKPAGGLKGMSALKKGLKNGEVARIIDDKEAAEELEARAAASAPAQAVKAADLKAAAPAAAPVAPSQALPPHSPRGDGPGGRRPLRVLTRPGWRRGSAMAVGPGAHTASLKSGLSFYRRNIYKYTFNFSKIRL</sequence>
<protein>
    <recommendedName>
        <fullName evidence="2">Dynein heavy chain C-terminal domain-containing protein</fullName>
    </recommendedName>
</protein>
<dbReference type="InterPro" id="IPR043160">
    <property type="entry name" value="Dynein_C_barrel"/>
</dbReference>
<keyword evidence="4" id="KW-1185">Reference proteome</keyword>
<dbReference type="InterPro" id="IPR026983">
    <property type="entry name" value="DHC"/>
</dbReference>
<evidence type="ECO:0000256" key="1">
    <source>
        <dbReference type="SAM" id="MobiDB-lite"/>
    </source>
</evidence>
<accession>A0ABN9V5S9</accession>
<dbReference type="Proteomes" id="UP001189429">
    <property type="component" value="Unassembled WGS sequence"/>
</dbReference>
<organism evidence="3 4">
    <name type="scientific">Prorocentrum cordatum</name>
    <dbReference type="NCBI Taxonomy" id="2364126"/>
    <lineage>
        <taxon>Eukaryota</taxon>
        <taxon>Sar</taxon>
        <taxon>Alveolata</taxon>
        <taxon>Dinophyceae</taxon>
        <taxon>Prorocentrales</taxon>
        <taxon>Prorocentraceae</taxon>
        <taxon>Prorocentrum</taxon>
    </lineage>
</organism>
<dbReference type="Gene3D" id="3.10.490.20">
    <property type="match status" value="1"/>
</dbReference>
<dbReference type="PANTHER" id="PTHR22878">
    <property type="entry name" value="DYNEIN HEAVY CHAIN 6, AXONEMAL-LIKE-RELATED"/>
    <property type="match status" value="1"/>
</dbReference>
<dbReference type="Gene3D" id="1.20.1270.280">
    <property type="match status" value="1"/>
</dbReference>
<evidence type="ECO:0000313" key="3">
    <source>
        <dbReference type="EMBL" id="CAK0868226.1"/>
    </source>
</evidence>
<feature type="region of interest" description="Disordered" evidence="1">
    <location>
        <begin position="656"/>
        <end position="684"/>
    </location>
</feature>
<name>A0ABN9V5S9_9DINO</name>
<feature type="region of interest" description="Disordered" evidence="1">
    <location>
        <begin position="312"/>
        <end position="337"/>
    </location>
</feature>
<feature type="domain" description="Dynein heavy chain C-terminal" evidence="2">
    <location>
        <begin position="5"/>
        <end position="285"/>
    </location>
</feature>
<comment type="caution">
    <text evidence="3">The sequence shown here is derived from an EMBL/GenBank/DDBJ whole genome shotgun (WGS) entry which is preliminary data.</text>
</comment>